<dbReference type="InterPro" id="IPR009057">
    <property type="entry name" value="Homeodomain-like_sf"/>
</dbReference>
<dbReference type="InterPro" id="IPR001647">
    <property type="entry name" value="HTH_TetR"/>
</dbReference>
<dbReference type="eggNOG" id="COG1309">
    <property type="taxonomic scope" value="Bacteria"/>
</dbReference>
<protein>
    <recommendedName>
        <fullName evidence="4">HTH tetR-type domain-containing protein</fullName>
    </recommendedName>
</protein>
<dbReference type="GO" id="GO:0003677">
    <property type="term" value="F:DNA binding"/>
    <property type="evidence" value="ECO:0007669"/>
    <property type="project" value="UniProtKB-UniRule"/>
</dbReference>
<name>G6EFM6_9SPHN</name>
<dbReference type="AlphaFoldDB" id="G6EFM6"/>
<evidence type="ECO:0000313" key="5">
    <source>
        <dbReference type="EMBL" id="EHJ59897.1"/>
    </source>
</evidence>
<accession>G6EFM6</accession>
<feature type="region of interest" description="Disordered" evidence="3">
    <location>
        <begin position="1"/>
        <end position="21"/>
    </location>
</feature>
<dbReference type="PANTHER" id="PTHR43479">
    <property type="entry name" value="ACREF/ENVCD OPERON REPRESSOR-RELATED"/>
    <property type="match status" value="1"/>
</dbReference>
<feature type="domain" description="HTH tetR-type" evidence="4">
    <location>
        <begin position="26"/>
        <end position="86"/>
    </location>
</feature>
<dbReference type="EMBL" id="AGFM01000051">
    <property type="protein sequence ID" value="EHJ59897.1"/>
    <property type="molecule type" value="Genomic_DNA"/>
</dbReference>
<proteinExistence type="predicted"/>
<evidence type="ECO:0000256" key="1">
    <source>
        <dbReference type="ARBA" id="ARBA00023125"/>
    </source>
</evidence>
<evidence type="ECO:0000256" key="3">
    <source>
        <dbReference type="SAM" id="MobiDB-lite"/>
    </source>
</evidence>
<dbReference type="PATRIC" id="fig|1088721.3.peg.3103"/>
<dbReference type="PRINTS" id="PR00455">
    <property type="entry name" value="HTHTETR"/>
</dbReference>
<dbReference type="Pfam" id="PF00440">
    <property type="entry name" value="TetR_N"/>
    <property type="match status" value="1"/>
</dbReference>
<reference evidence="5 6" key="1">
    <citation type="journal article" date="2012" name="J. Bacteriol.">
        <title>Genome sequence of benzo(a)pyrene-degrading bacterium Novosphingobium pentaromativorans US6-1.</title>
        <authorList>
            <person name="Luo Y.R."/>
            <person name="Kang S.G."/>
            <person name="Kim S.J."/>
            <person name="Kim M.R."/>
            <person name="Li N."/>
            <person name="Lee J.H."/>
            <person name="Kwon K.K."/>
        </authorList>
    </citation>
    <scope>NUCLEOTIDE SEQUENCE [LARGE SCALE GENOMIC DNA]</scope>
    <source>
        <strain evidence="5 6">US6-1</strain>
    </source>
</reference>
<gene>
    <name evidence="5" type="ORF">NSU_3147</name>
</gene>
<dbReference type="RefSeq" id="WP_007014055.1">
    <property type="nucleotide sequence ID" value="NZ_AGFM01000051.1"/>
</dbReference>
<organism evidence="5 6">
    <name type="scientific">Novosphingobium pentaromativorans US6-1</name>
    <dbReference type="NCBI Taxonomy" id="1088721"/>
    <lineage>
        <taxon>Bacteria</taxon>
        <taxon>Pseudomonadati</taxon>
        <taxon>Pseudomonadota</taxon>
        <taxon>Alphaproteobacteria</taxon>
        <taxon>Sphingomonadales</taxon>
        <taxon>Sphingomonadaceae</taxon>
        <taxon>Novosphingobium</taxon>
    </lineage>
</organism>
<sequence length="237" mass="25835">MSAQSKASKSNDPAGATTGRMARKRAITRASLLAAAFEVMADCGVDGAKIKDITDRADVGFGTFYNYFESKDDLASAVLDCMIDDLGRRNAVATKELREESPAFVFAVSTRLVIREAAKEPIWQWWAMRPDLLVDRLRDGFGPFAKRDIRDGINSGIFHIDAGDIDQAWALACWVMVGGIHDIVVGARTANDDGFVAQATAALLGLDFASAQRVSTYPLPDYPPASIDWHFSRAEVD</sequence>
<evidence type="ECO:0000256" key="2">
    <source>
        <dbReference type="PROSITE-ProRule" id="PRU00335"/>
    </source>
</evidence>
<feature type="DNA-binding region" description="H-T-H motif" evidence="2">
    <location>
        <begin position="49"/>
        <end position="68"/>
    </location>
</feature>
<dbReference type="InterPro" id="IPR050624">
    <property type="entry name" value="HTH-type_Tx_Regulator"/>
</dbReference>
<dbReference type="InterPro" id="IPR049513">
    <property type="entry name" value="TetR_C_40"/>
</dbReference>
<dbReference type="Pfam" id="PF21306">
    <property type="entry name" value="TetR_C_40"/>
    <property type="match status" value="1"/>
</dbReference>
<evidence type="ECO:0000259" key="4">
    <source>
        <dbReference type="PROSITE" id="PS50977"/>
    </source>
</evidence>
<comment type="caution">
    <text evidence="5">The sequence shown here is derived from an EMBL/GenBank/DDBJ whole genome shotgun (WGS) entry which is preliminary data.</text>
</comment>
<dbReference type="Proteomes" id="UP000004030">
    <property type="component" value="Unassembled WGS sequence"/>
</dbReference>
<keyword evidence="1 2" id="KW-0238">DNA-binding</keyword>
<dbReference type="PANTHER" id="PTHR43479:SF11">
    <property type="entry name" value="ACREF_ENVCD OPERON REPRESSOR-RELATED"/>
    <property type="match status" value="1"/>
</dbReference>
<dbReference type="PROSITE" id="PS50977">
    <property type="entry name" value="HTH_TETR_2"/>
    <property type="match status" value="1"/>
</dbReference>
<evidence type="ECO:0000313" key="6">
    <source>
        <dbReference type="Proteomes" id="UP000004030"/>
    </source>
</evidence>
<feature type="compositionally biased region" description="Polar residues" evidence="3">
    <location>
        <begin position="1"/>
        <end position="11"/>
    </location>
</feature>
<keyword evidence="6" id="KW-1185">Reference proteome</keyword>
<dbReference type="SUPFAM" id="SSF46689">
    <property type="entry name" value="Homeodomain-like"/>
    <property type="match status" value="1"/>
</dbReference>
<dbReference type="Gene3D" id="1.10.357.10">
    <property type="entry name" value="Tetracycline Repressor, domain 2"/>
    <property type="match status" value="1"/>
</dbReference>